<dbReference type="EMBL" id="KZ825311">
    <property type="protein sequence ID" value="RAH51057.1"/>
    <property type="molecule type" value="Genomic_DNA"/>
</dbReference>
<sequence>MEDPFSQYIQITEQDRRHRAPPPPSPLPTSPKKQTLTASAASTPRSSPSRSAPQTPNMSLTPLLWAFAYTLTGPHTKRAAAKGKTKPVS</sequence>
<protein>
    <submittedName>
        <fullName evidence="1">Uncharacterized protein</fullName>
    </submittedName>
</protein>
<reference evidence="1" key="1">
    <citation type="submission" date="2018-02" db="EMBL/GenBank/DDBJ databases">
        <title>The genomes of Aspergillus section Nigri reveals drivers in fungal speciation.</title>
        <authorList>
            <consortium name="DOE Joint Genome Institute"/>
            <person name="Vesth T.C."/>
            <person name="Nybo J."/>
            <person name="Theobald S."/>
            <person name="Brandl J."/>
            <person name="Frisvad J.C."/>
            <person name="Nielsen K.F."/>
            <person name="Lyhne E.K."/>
            <person name="Kogle M.E."/>
            <person name="Kuo A."/>
            <person name="Riley R."/>
            <person name="Clum A."/>
            <person name="Nolan M."/>
            <person name="Lipzen A."/>
            <person name="Salamov A."/>
            <person name="Henrissat B."/>
            <person name="Wiebenga A."/>
            <person name="De vries R.P."/>
            <person name="Grigoriev I.V."/>
            <person name="Mortensen U.H."/>
            <person name="Andersen M.R."/>
            <person name="Baker S.E."/>
        </authorList>
    </citation>
    <scope>NUCLEOTIDE SEQUENCE</scope>
    <source>
        <strain evidence="1">CBS 621.78</strain>
    </source>
</reference>
<evidence type="ECO:0000313" key="2">
    <source>
        <dbReference type="Proteomes" id="UP000249057"/>
    </source>
</evidence>
<name>A0ACD1GP91_9EURO</name>
<proteinExistence type="predicted"/>
<gene>
    <name evidence="1" type="ORF">BO95DRAFT_75237</name>
</gene>
<evidence type="ECO:0000313" key="1">
    <source>
        <dbReference type="EMBL" id="RAH51057.1"/>
    </source>
</evidence>
<accession>A0ACD1GP91</accession>
<keyword evidence="2" id="KW-1185">Reference proteome</keyword>
<organism evidence="1 2">
    <name type="scientific">Aspergillus brunneoviolaceus CBS 621.78</name>
    <dbReference type="NCBI Taxonomy" id="1450534"/>
    <lineage>
        <taxon>Eukaryota</taxon>
        <taxon>Fungi</taxon>
        <taxon>Dikarya</taxon>
        <taxon>Ascomycota</taxon>
        <taxon>Pezizomycotina</taxon>
        <taxon>Eurotiomycetes</taxon>
        <taxon>Eurotiomycetidae</taxon>
        <taxon>Eurotiales</taxon>
        <taxon>Aspergillaceae</taxon>
        <taxon>Aspergillus</taxon>
        <taxon>Aspergillus subgen. Circumdati</taxon>
    </lineage>
</organism>
<dbReference type="Proteomes" id="UP000249057">
    <property type="component" value="Unassembled WGS sequence"/>
</dbReference>